<evidence type="ECO:0000313" key="2">
    <source>
        <dbReference type="EMBL" id="AEG58424.1"/>
    </source>
</evidence>
<keyword evidence="3" id="KW-1185">Reference proteome</keyword>
<evidence type="ECO:0000259" key="1">
    <source>
        <dbReference type="Pfam" id="PF12673"/>
    </source>
</evidence>
<dbReference type="eggNOG" id="COG1388">
    <property type="taxonomic scope" value="Bacteria"/>
</dbReference>
<dbReference type="Proteomes" id="UP000009234">
    <property type="component" value="Chromosome"/>
</dbReference>
<organism evidence="2 3">
    <name type="scientific">Desulforamulus ruminis (strain ATCC 23193 / DSM 2154 / NCIMB 8452 / DL)</name>
    <name type="common">Desulfotomaculum ruminis</name>
    <dbReference type="NCBI Taxonomy" id="696281"/>
    <lineage>
        <taxon>Bacteria</taxon>
        <taxon>Bacillati</taxon>
        <taxon>Bacillota</taxon>
        <taxon>Clostridia</taxon>
        <taxon>Eubacteriales</taxon>
        <taxon>Peptococcaceae</taxon>
        <taxon>Desulforamulus</taxon>
    </lineage>
</organism>
<dbReference type="Pfam" id="PF12673">
    <property type="entry name" value="SipL"/>
    <property type="match status" value="1"/>
</dbReference>
<dbReference type="RefSeq" id="WP_013840206.1">
    <property type="nucleotide sequence ID" value="NC_015589.1"/>
</dbReference>
<dbReference type="STRING" id="696281.Desru_0123"/>
<dbReference type="InterPro" id="IPR024300">
    <property type="entry name" value="SipL_SPOCS_dom"/>
</dbReference>
<sequence length="334" mass="37058">MPNGLNCQLVKLPVVIAEQMASITVENVICPEEQAKKIDHIDVVVRDLEADPHFTTETGCNSPKATIHFGEPQCGPRFIRSITIHGEIHKQIFYVNKHDDVRHMSEDFPFSKNIQLHPPLEVTDPGNTEIDFRNVDVSIDFDLPRPNRLQQVVTVSFLLKIVEQRQFFVEICDVSGATLGIQDESFEDWINNTPALWESQNVCPNPNGRTGQAAALGCCPTLSASLSRNVEGLTGGTTYEMTFWARNSEVPRDRPCGYTLEARISFRDTLGNILNTAQQMISSEQLSTSYRQLRLTGTAPAGTVSANIAFVFTSQPWNTCSALIDDVSFGITNA</sequence>
<dbReference type="Gene3D" id="2.60.120.260">
    <property type="entry name" value="Galactose-binding domain-like"/>
    <property type="match status" value="1"/>
</dbReference>
<reference evidence="3" key="1">
    <citation type="submission" date="2011-05" db="EMBL/GenBank/DDBJ databases">
        <title>Complete sequence of Desulfotomaculum ruminis DSM 2154.</title>
        <authorList>
            <person name="Lucas S."/>
            <person name="Copeland A."/>
            <person name="Lapidus A."/>
            <person name="Cheng J.-F."/>
            <person name="Goodwin L."/>
            <person name="Pitluck S."/>
            <person name="Lu M."/>
            <person name="Detter J.C."/>
            <person name="Han C."/>
            <person name="Tapia R."/>
            <person name="Land M."/>
            <person name="Hauser L."/>
            <person name="Kyrpides N."/>
            <person name="Ivanova N."/>
            <person name="Mikhailova N."/>
            <person name="Pagani I."/>
            <person name="Stams A.J.M."/>
            <person name="Plugge C.M."/>
            <person name="Muyzer G."/>
            <person name="Kuever J."/>
            <person name="Parshina S.N."/>
            <person name="Ivanova A.E."/>
            <person name="Nazina T.N."/>
            <person name="Brambilla E."/>
            <person name="Spring S."/>
            <person name="Klenk H.-P."/>
            <person name="Woyke T."/>
        </authorList>
    </citation>
    <scope>NUCLEOTIDE SEQUENCE [LARGE SCALE GENOMIC DNA]</scope>
    <source>
        <strain evidence="3">ATCC 23193 / DSM 2154 / NCIB 8452 / DL</strain>
    </source>
</reference>
<proteinExistence type="predicted"/>
<dbReference type="AlphaFoldDB" id="F6DLY1"/>
<gene>
    <name evidence="2" type="ordered locus">Desru_0123</name>
</gene>
<evidence type="ECO:0000313" key="3">
    <source>
        <dbReference type="Proteomes" id="UP000009234"/>
    </source>
</evidence>
<accession>F6DLY1</accession>
<dbReference type="KEGG" id="dru:Desru_0123"/>
<dbReference type="HOGENOM" id="CLU_743413_0_0_9"/>
<reference evidence="2 3" key="2">
    <citation type="journal article" date="2012" name="Stand. Genomic Sci.">
        <title>Complete genome sequence of the sulfate-reducing firmicute Desulfotomaculum ruminis type strain (DL(T)).</title>
        <authorList>
            <person name="Spring S."/>
            <person name="Visser M."/>
            <person name="Lu M."/>
            <person name="Copeland A."/>
            <person name="Lapidus A."/>
            <person name="Lucas S."/>
            <person name="Cheng J.F."/>
            <person name="Han C."/>
            <person name="Tapia R."/>
            <person name="Goodwin L.A."/>
            <person name="Pitluck S."/>
            <person name="Ivanova N."/>
            <person name="Land M."/>
            <person name="Hauser L."/>
            <person name="Larimer F."/>
            <person name="Rohde M."/>
            <person name="Goker M."/>
            <person name="Detter J.C."/>
            <person name="Kyrpides N.C."/>
            <person name="Woyke T."/>
            <person name="Schaap P.J."/>
            <person name="Plugge C.M."/>
            <person name="Muyzer G."/>
            <person name="Kuever J."/>
            <person name="Pereira I.A."/>
            <person name="Parshina S.N."/>
            <person name="Bernier-Latmani R."/>
            <person name="Stams A.J."/>
            <person name="Klenk H.P."/>
        </authorList>
    </citation>
    <scope>NUCLEOTIDE SEQUENCE [LARGE SCALE GENOMIC DNA]</scope>
    <source>
        <strain evidence="3">ATCC 23193 / DSM 2154 / NCIB 8452 / DL</strain>
    </source>
</reference>
<dbReference type="EMBL" id="CP002780">
    <property type="protein sequence ID" value="AEG58424.1"/>
    <property type="molecule type" value="Genomic_DNA"/>
</dbReference>
<name>F6DLY1_DESRL</name>
<dbReference type="OrthoDB" id="1785142at2"/>
<protein>
    <recommendedName>
        <fullName evidence="1">SipL SPOCS domain-containing protein</fullName>
    </recommendedName>
</protein>
<feature type="domain" description="SipL SPOCS" evidence="1">
    <location>
        <begin position="82"/>
        <end position="137"/>
    </location>
</feature>